<gene>
    <name evidence="4" type="ORF">SAMN05880501_104247</name>
</gene>
<feature type="region of interest" description="Disordered" evidence="1">
    <location>
        <begin position="38"/>
        <end position="73"/>
    </location>
</feature>
<feature type="signal peptide" evidence="3">
    <location>
        <begin position="1"/>
        <end position="19"/>
    </location>
</feature>
<keyword evidence="2" id="KW-0812">Transmembrane</keyword>
<keyword evidence="3" id="KW-0732">Signal</keyword>
<feature type="compositionally biased region" description="Low complexity" evidence="1">
    <location>
        <begin position="40"/>
        <end position="73"/>
    </location>
</feature>
<keyword evidence="2" id="KW-1133">Transmembrane helix</keyword>
<evidence type="ECO:0000313" key="5">
    <source>
        <dbReference type="Proteomes" id="UP000219636"/>
    </source>
</evidence>
<feature type="chain" id="PRO_5039383413" description="Preprotein translocase subunit Tim44" evidence="3">
    <location>
        <begin position="20"/>
        <end position="154"/>
    </location>
</feature>
<proteinExistence type="predicted"/>
<protein>
    <recommendedName>
        <fullName evidence="6">Preprotein translocase subunit Tim44</fullName>
    </recommendedName>
</protein>
<keyword evidence="5" id="KW-1185">Reference proteome</keyword>
<name>A0A285SEL1_9BACL</name>
<reference evidence="5" key="1">
    <citation type="submission" date="2017-08" db="EMBL/GenBank/DDBJ databases">
        <authorList>
            <person name="Varghese N."/>
            <person name="Submissions S."/>
        </authorList>
    </citation>
    <scope>NUCLEOTIDE SEQUENCE [LARGE SCALE GENOMIC DNA]</scope>
    <source>
        <strain evidence="5">JC22</strain>
    </source>
</reference>
<dbReference type="OrthoDB" id="2990597at2"/>
<sequence>MKIVSAILLAFTLAFTSVGTVILQDDVQTVEAKKYKSGKKSYNSNPGTNNNNIKDNDAGTNVNKATTTNKNTTGTATTAKKGGFFSGGLMRGLFIGGLAGLLFGSLFADMGLLGNILGFAINAAAIIFIVFLCMKIYQMMKRKKDKEVTDHWRN</sequence>
<feature type="transmembrane region" description="Helical" evidence="2">
    <location>
        <begin position="112"/>
        <end position="134"/>
    </location>
</feature>
<keyword evidence="2" id="KW-0472">Membrane</keyword>
<organism evidence="4 5">
    <name type="scientific">Ureibacillus xyleni</name>
    <dbReference type="NCBI Taxonomy" id="614648"/>
    <lineage>
        <taxon>Bacteria</taxon>
        <taxon>Bacillati</taxon>
        <taxon>Bacillota</taxon>
        <taxon>Bacilli</taxon>
        <taxon>Bacillales</taxon>
        <taxon>Caryophanaceae</taxon>
        <taxon>Ureibacillus</taxon>
    </lineage>
</organism>
<evidence type="ECO:0000256" key="1">
    <source>
        <dbReference type="SAM" id="MobiDB-lite"/>
    </source>
</evidence>
<dbReference type="EMBL" id="OBMQ01000004">
    <property type="protein sequence ID" value="SOC06327.1"/>
    <property type="molecule type" value="Genomic_DNA"/>
</dbReference>
<dbReference type="AlphaFoldDB" id="A0A285SEL1"/>
<evidence type="ECO:0000256" key="2">
    <source>
        <dbReference type="SAM" id="Phobius"/>
    </source>
</evidence>
<dbReference type="RefSeq" id="WP_097073194.1">
    <property type="nucleotide sequence ID" value="NZ_OBMQ01000004.1"/>
</dbReference>
<accession>A0A285SEL1</accession>
<evidence type="ECO:0008006" key="6">
    <source>
        <dbReference type="Google" id="ProtNLM"/>
    </source>
</evidence>
<evidence type="ECO:0000256" key="3">
    <source>
        <dbReference type="SAM" id="SignalP"/>
    </source>
</evidence>
<evidence type="ECO:0000313" key="4">
    <source>
        <dbReference type="EMBL" id="SOC06327.1"/>
    </source>
</evidence>
<dbReference type="Proteomes" id="UP000219636">
    <property type="component" value="Unassembled WGS sequence"/>
</dbReference>